<keyword evidence="6" id="KW-1185">Reference proteome</keyword>
<keyword evidence="2" id="KW-0238">DNA-binding</keyword>
<dbReference type="CDD" id="cd06170">
    <property type="entry name" value="LuxR_C_like"/>
    <property type="match status" value="1"/>
</dbReference>
<dbReference type="PROSITE" id="PS00622">
    <property type="entry name" value="HTH_LUXR_1"/>
    <property type="match status" value="1"/>
</dbReference>
<dbReference type="PROSITE" id="PS50043">
    <property type="entry name" value="HTH_LUXR_2"/>
    <property type="match status" value="1"/>
</dbReference>
<protein>
    <submittedName>
        <fullName evidence="5">Helix-turn-helix transcriptional regulator</fullName>
    </submittedName>
</protein>
<dbReference type="Pfam" id="PF00196">
    <property type="entry name" value="GerE"/>
    <property type="match status" value="1"/>
</dbReference>
<evidence type="ECO:0000313" key="5">
    <source>
        <dbReference type="EMBL" id="MEL4457147.1"/>
    </source>
</evidence>
<gene>
    <name evidence="5" type="ORF">AABB81_14665</name>
</gene>
<keyword evidence="3" id="KW-0804">Transcription</keyword>
<dbReference type="RefSeq" id="WP_342161307.1">
    <property type="nucleotide sequence ID" value="NZ_JBCDNA010000003.1"/>
</dbReference>
<evidence type="ECO:0000256" key="3">
    <source>
        <dbReference type="ARBA" id="ARBA00023163"/>
    </source>
</evidence>
<reference evidence="5 6" key="1">
    <citation type="submission" date="2024-04" db="EMBL/GenBank/DDBJ databases">
        <title>whole genome sequencing of Lutimonas vermicola strain IMCC1616.</title>
        <authorList>
            <person name="Bae S.S."/>
        </authorList>
    </citation>
    <scope>NUCLEOTIDE SEQUENCE [LARGE SCALE GENOMIC DNA]</scope>
    <source>
        <strain evidence="5 6">IMCC1616</strain>
    </source>
</reference>
<name>A0ABU9L3Y3_9FLAO</name>
<dbReference type="PANTHER" id="PTHR44688">
    <property type="entry name" value="DNA-BINDING TRANSCRIPTIONAL ACTIVATOR DEVR_DOSR"/>
    <property type="match status" value="1"/>
</dbReference>
<dbReference type="SUPFAM" id="SSF46894">
    <property type="entry name" value="C-terminal effector domain of the bipartite response regulators"/>
    <property type="match status" value="1"/>
</dbReference>
<dbReference type="EMBL" id="JBCDNA010000003">
    <property type="protein sequence ID" value="MEL4457147.1"/>
    <property type="molecule type" value="Genomic_DNA"/>
</dbReference>
<dbReference type="InterPro" id="IPR016032">
    <property type="entry name" value="Sig_transdc_resp-reg_C-effctor"/>
</dbReference>
<accession>A0ABU9L3Y3</accession>
<evidence type="ECO:0000259" key="4">
    <source>
        <dbReference type="PROSITE" id="PS50043"/>
    </source>
</evidence>
<dbReference type="PRINTS" id="PR00038">
    <property type="entry name" value="HTHLUXR"/>
</dbReference>
<sequence length="246" mass="28227">MKLFLKEIMGQVKDRKGNTLNLESLRKIPLNNLECLYLFDFTKNQILYHKGFDSVFGYKGKGIDMDFIFDKYHPDDAPFIKNIVRGLVAQLVTITIPEFSNILTMSYRFKKADGTYARVVSNTVVYQTDDSDKMMNVLIKYTDISFTNKSEAVEWVVDSTYLDMDKIKTGVYGEGMTVFTDRELQVISEIFEGNPNVEIAAKLSISVHTVTTHRKNILFKSNCRDTKQLKVFCKRNGITTSSENQD</sequence>
<proteinExistence type="predicted"/>
<dbReference type="PANTHER" id="PTHR44688:SF16">
    <property type="entry name" value="DNA-BINDING TRANSCRIPTIONAL ACTIVATOR DEVR_DOSR"/>
    <property type="match status" value="1"/>
</dbReference>
<feature type="domain" description="HTH luxR-type" evidence="4">
    <location>
        <begin position="172"/>
        <end position="237"/>
    </location>
</feature>
<dbReference type="SMART" id="SM00421">
    <property type="entry name" value="HTH_LUXR"/>
    <property type="match status" value="1"/>
</dbReference>
<keyword evidence="1" id="KW-0805">Transcription regulation</keyword>
<evidence type="ECO:0000256" key="2">
    <source>
        <dbReference type="ARBA" id="ARBA00023125"/>
    </source>
</evidence>
<organism evidence="5 6">
    <name type="scientific">Lutimonas vermicola</name>
    <dbReference type="NCBI Taxonomy" id="414288"/>
    <lineage>
        <taxon>Bacteria</taxon>
        <taxon>Pseudomonadati</taxon>
        <taxon>Bacteroidota</taxon>
        <taxon>Flavobacteriia</taxon>
        <taxon>Flavobacteriales</taxon>
        <taxon>Flavobacteriaceae</taxon>
        <taxon>Lutimonas</taxon>
    </lineage>
</organism>
<evidence type="ECO:0000313" key="6">
    <source>
        <dbReference type="Proteomes" id="UP001474120"/>
    </source>
</evidence>
<dbReference type="Gene3D" id="1.10.10.10">
    <property type="entry name" value="Winged helix-like DNA-binding domain superfamily/Winged helix DNA-binding domain"/>
    <property type="match status" value="1"/>
</dbReference>
<dbReference type="Proteomes" id="UP001474120">
    <property type="component" value="Unassembled WGS sequence"/>
</dbReference>
<dbReference type="InterPro" id="IPR000792">
    <property type="entry name" value="Tscrpt_reg_LuxR_C"/>
</dbReference>
<dbReference type="Gene3D" id="3.30.450.20">
    <property type="entry name" value="PAS domain"/>
    <property type="match status" value="1"/>
</dbReference>
<evidence type="ECO:0000256" key="1">
    <source>
        <dbReference type="ARBA" id="ARBA00023015"/>
    </source>
</evidence>
<comment type="caution">
    <text evidence="5">The sequence shown here is derived from an EMBL/GenBank/DDBJ whole genome shotgun (WGS) entry which is preliminary data.</text>
</comment>
<dbReference type="InterPro" id="IPR036388">
    <property type="entry name" value="WH-like_DNA-bd_sf"/>
</dbReference>